<feature type="domain" description="PKD" evidence="1">
    <location>
        <begin position="185"/>
        <end position="265"/>
    </location>
</feature>
<feature type="domain" description="CBM2" evidence="2">
    <location>
        <begin position="268"/>
        <end position="375"/>
    </location>
</feature>
<dbReference type="GO" id="GO:0004553">
    <property type="term" value="F:hydrolase activity, hydrolyzing O-glycosyl compounds"/>
    <property type="evidence" value="ECO:0007669"/>
    <property type="project" value="InterPro"/>
</dbReference>
<dbReference type="InterPro" id="IPR001919">
    <property type="entry name" value="CBD2"/>
</dbReference>
<dbReference type="PATRIC" id="fig|161398.10.peg.4065"/>
<keyword evidence="4" id="KW-1185">Reference proteome</keyword>
<dbReference type="InterPro" id="IPR022409">
    <property type="entry name" value="PKD/Chitinase_dom"/>
</dbReference>
<dbReference type="AlphaFoldDB" id="A0A0S2K8D7"/>
<dbReference type="Gene3D" id="2.40.128.110">
    <property type="entry name" value="Lipid/polyisoprenoid-binding, YceI-like"/>
    <property type="match status" value="1"/>
</dbReference>
<dbReference type="InterPro" id="IPR013783">
    <property type="entry name" value="Ig-like_fold"/>
</dbReference>
<evidence type="ECO:0000259" key="2">
    <source>
        <dbReference type="PROSITE" id="PS51173"/>
    </source>
</evidence>
<dbReference type="EMBL" id="CP013188">
    <property type="protein sequence ID" value="ALO44437.1"/>
    <property type="molecule type" value="Genomic_DNA"/>
</dbReference>
<sequence length="645" mass="69954">MPPSSLVSLSTQTCARYLKPIRSGQCPLGNEQQGNNISDGNVSGNFMRQHSYNKQHRYLPIGVCIVALGYTTQSLAAQCEFKVTNEWQSGYTAEVSVHNNTSTTIEGWEVGLEFSQGELITNAWQTQLNGNNPYQLENLSWNRHIHPNSTQSFGFNVQKTPGQAVVSPRLFGICNDNSDSDNDIVEVAITASNIQGTAPATISFSSQVTHSSSGSMSYLWDFGDGSRSAEINPQHVYEQPGTFSASLTLSNATGSYSATPIEITVSEAQPESALCVFEVEEEWISGFRGKVTMTNTENVAIENWKVLMAFSDNTKLTGVWHGLHSGSNPYEITNENYNKTIHPGQSLDFGFNAQKAQENDSPTAPSLGGLCSPDGNINHPPSALASASVTSGEYPLTVNFDGNASYDLDGDPLTFTWDFGNGTKSNEPSPTYVFDKEGMFSVTLTVSDGVMNTVSEPILIKVTAPEAPPISEPLTLNPQSSQLYFVSTKKQHLVEAHTFNTLSGSISPDGVAQFSIDLNSVDTNNETRDGRMKEYLFDTQVYPQAEVLLNVDYAALIAMPIGSDEKQSITAILTLSGVTKEITADIIIRRLTNKTILVQSLSPVLLNATDFGLESGIETLKTLASLSVISYVVPVSFNLVFEAQQ</sequence>
<dbReference type="SMART" id="SM00867">
    <property type="entry name" value="YceI"/>
    <property type="match status" value="1"/>
</dbReference>
<reference evidence="3 4" key="1">
    <citation type="submission" date="2015-11" db="EMBL/GenBank/DDBJ databases">
        <authorList>
            <person name="Zhang Y."/>
            <person name="Guo Z."/>
        </authorList>
    </citation>
    <scope>NUCLEOTIDE SEQUENCE [LARGE SCALE GENOMIC DNA]</scope>
    <source>
        <strain evidence="3 4">KCTC 12086</strain>
    </source>
</reference>
<dbReference type="GO" id="GO:0030247">
    <property type="term" value="F:polysaccharide binding"/>
    <property type="evidence" value="ECO:0007669"/>
    <property type="project" value="UniProtKB-UniRule"/>
</dbReference>
<dbReference type="CDD" id="cd00146">
    <property type="entry name" value="PKD"/>
    <property type="match status" value="2"/>
</dbReference>
<dbReference type="Pfam" id="PF00553">
    <property type="entry name" value="CBM_2"/>
    <property type="match status" value="2"/>
</dbReference>
<evidence type="ECO:0000313" key="3">
    <source>
        <dbReference type="EMBL" id="ALO44437.1"/>
    </source>
</evidence>
<dbReference type="PANTHER" id="PTHR34406">
    <property type="entry name" value="PROTEIN YCEI"/>
    <property type="match status" value="1"/>
</dbReference>
<dbReference type="Proteomes" id="UP000061457">
    <property type="component" value="Chromosome II"/>
</dbReference>
<dbReference type="Pfam" id="PF04264">
    <property type="entry name" value="YceI"/>
    <property type="match status" value="1"/>
</dbReference>
<dbReference type="PROSITE" id="PS50093">
    <property type="entry name" value="PKD"/>
    <property type="match status" value="2"/>
</dbReference>
<dbReference type="SUPFAM" id="SSF101874">
    <property type="entry name" value="YceI-like"/>
    <property type="match status" value="1"/>
</dbReference>
<dbReference type="PROSITE" id="PS51173">
    <property type="entry name" value="CBM2"/>
    <property type="match status" value="2"/>
</dbReference>
<accession>A0A0S2K8D7</accession>
<dbReference type="InterPro" id="IPR007372">
    <property type="entry name" value="Lipid/polyisoprenoid-bd_YceI"/>
</dbReference>
<evidence type="ECO:0000313" key="4">
    <source>
        <dbReference type="Proteomes" id="UP000061457"/>
    </source>
</evidence>
<dbReference type="SMART" id="SM00089">
    <property type="entry name" value="PKD"/>
    <property type="match status" value="2"/>
</dbReference>
<dbReference type="SMART" id="SM00637">
    <property type="entry name" value="CBD_II"/>
    <property type="match status" value="2"/>
</dbReference>
<dbReference type="Gene3D" id="2.60.40.290">
    <property type="match status" value="2"/>
</dbReference>
<dbReference type="GO" id="GO:0005975">
    <property type="term" value="P:carbohydrate metabolic process"/>
    <property type="evidence" value="ECO:0007669"/>
    <property type="project" value="InterPro"/>
</dbReference>
<dbReference type="SUPFAM" id="SSF49384">
    <property type="entry name" value="Carbohydrate-binding domain"/>
    <property type="match status" value="2"/>
</dbReference>
<dbReference type="GO" id="GO:0008233">
    <property type="term" value="F:peptidase activity"/>
    <property type="evidence" value="ECO:0007669"/>
    <property type="project" value="UniProtKB-KW"/>
</dbReference>
<dbReference type="KEGG" id="pphe:PP2015_3969"/>
<dbReference type="SUPFAM" id="SSF49299">
    <property type="entry name" value="PKD domain"/>
    <property type="match status" value="2"/>
</dbReference>
<keyword evidence="3" id="KW-0378">Hydrolase</keyword>
<dbReference type="InterPro" id="IPR036761">
    <property type="entry name" value="TTHA0802/YceI-like_sf"/>
</dbReference>
<dbReference type="InterPro" id="IPR008965">
    <property type="entry name" value="CBM2/CBM3_carb-bd_dom_sf"/>
</dbReference>
<dbReference type="Pfam" id="PF18911">
    <property type="entry name" value="PKD_4"/>
    <property type="match status" value="2"/>
</dbReference>
<dbReference type="PANTHER" id="PTHR34406:SF1">
    <property type="entry name" value="PROTEIN YCEI"/>
    <property type="match status" value="1"/>
</dbReference>
<feature type="domain" description="PKD" evidence="1">
    <location>
        <begin position="410"/>
        <end position="467"/>
    </location>
</feature>
<name>A0A0S2K8D7_9GAMM</name>
<dbReference type="GO" id="GO:0006508">
    <property type="term" value="P:proteolysis"/>
    <property type="evidence" value="ECO:0007669"/>
    <property type="project" value="UniProtKB-KW"/>
</dbReference>
<dbReference type="InterPro" id="IPR035986">
    <property type="entry name" value="PKD_dom_sf"/>
</dbReference>
<organism evidence="3 4">
    <name type="scientific">Pseudoalteromonas phenolica</name>
    <dbReference type="NCBI Taxonomy" id="161398"/>
    <lineage>
        <taxon>Bacteria</taxon>
        <taxon>Pseudomonadati</taxon>
        <taxon>Pseudomonadota</taxon>
        <taxon>Gammaproteobacteria</taxon>
        <taxon>Alteromonadales</taxon>
        <taxon>Pseudoalteromonadaceae</taxon>
        <taxon>Pseudoalteromonas</taxon>
    </lineage>
</organism>
<feature type="domain" description="CBM2" evidence="2">
    <location>
        <begin position="72"/>
        <end position="181"/>
    </location>
</feature>
<protein>
    <submittedName>
        <fullName evidence="3">Subtilisin-like serine protease</fullName>
    </submittedName>
</protein>
<keyword evidence="3" id="KW-0645">Protease</keyword>
<dbReference type="InterPro" id="IPR012291">
    <property type="entry name" value="CBM2_carb-bd_dom_sf"/>
</dbReference>
<dbReference type="Gene3D" id="2.60.40.10">
    <property type="entry name" value="Immunoglobulins"/>
    <property type="match status" value="2"/>
</dbReference>
<gene>
    <name evidence="3" type="ORF">PP2015_3969</name>
</gene>
<dbReference type="InterPro" id="IPR000601">
    <property type="entry name" value="PKD_dom"/>
</dbReference>
<proteinExistence type="predicted"/>
<dbReference type="STRING" id="161398.PP2015_3969"/>
<evidence type="ECO:0000259" key="1">
    <source>
        <dbReference type="PROSITE" id="PS50093"/>
    </source>
</evidence>